<organism evidence="1 2">
    <name type="scientific">Natronocalculus amylovorans</name>
    <dbReference type="NCBI Taxonomy" id="2917812"/>
    <lineage>
        <taxon>Archaea</taxon>
        <taxon>Methanobacteriati</taxon>
        <taxon>Methanobacteriota</taxon>
        <taxon>Stenosarchaea group</taxon>
        <taxon>Halobacteria</taxon>
        <taxon>Halobacteriales</taxon>
        <taxon>Haloferacaceae</taxon>
        <taxon>Natronocalculus</taxon>
    </lineage>
</organism>
<dbReference type="Proteomes" id="UP001203207">
    <property type="component" value="Unassembled WGS sequence"/>
</dbReference>
<evidence type="ECO:0008006" key="3">
    <source>
        <dbReference type="Google" id="ProtNLM"/>
    </source>
</evidence>
<reference evidence="1" key="2">
    <citation type="submission" date="2022-02" db="EMBL/GenBank/DDBJ databases">
        <authorList>
            <person name="Elcheninov A.G."/>
            <person name="Sorokin D.Y."/>
            <person name="Kublanov I.V."/>
        </authorList>
    </citation>
    <scope>NUCLEOTIDE SEQUENCE</scope>
    <source>
        <strain evidence="1">AArc-St2</strain>
    </source>
</reference>
<dbReference type="AlphaFoldDB" id="A0AAE3K9C0"/>
<proteinExistence type="predicted"/>
<accession>A0AAE3K9C0</accession>
<keyword evidence="2" id="KW-1185">Reference proteome</keyword>
<dbReference type="PIRSF" id="PIRSF030471">
    <property type="entry name" value="STR_Vng0742h_prd"/>
    <property type="match status" value="1"/>
</dbReference>
<protein>
    <recommendedName>
        <fullName evidence="3">DICT domain-containing protein</fullName>
    </recommendedName>
</protein>
<comment type="caution">
    <text evidence="1">The sequence shown here is derived from an EMBL/GenBank/DDBJ whole genome shotgun (WGS) entry which is preliminary data.</text>
</comment>
<sequence length="245" mass="27625">MTLATVLDRVEAFRKTLRVCNYNCGLAPIETVLEYIGVHNVTVEYAADPAYDENTLVLLDGETVIATESVETVYEYVTNWEAIDHNAVLERPSVLSRLDDTMFRSEGKERMIVASRAIEQRADRVGRGRLHVGFQELSRAKDQWSFYQALDPVVDVYIYGAADWVPPISTHINVHTGDTDEVRSFWWVIFDGAGADVEKAALLAEQRSPQSYYGFWTYDPGIVDELSEYVKETYPPTIAAGKTAK</sequence>
<evidence type="ECO:0000313" key="2">
    <source>
        <dbReference type="Proteomes" id="UP001203207"/>
    </source>
</evidence>
<dbReference type="InterPro" id="IPR016954">
    <property type="entry name" value="Uncharacterised_Vng0742h"/>
</dbReference>
<dbReference type="EMBL" id="JAKRVX010000006">
    <property type="protein sequence ID" value="MCL9817903.1"/>
    <property type="molecule type" value="Genomic_DNA"/>
</dbReference>
<dbReference type="RefSeq" id="WP_250585283.1">
    <property type="nucleotide sequence ID" value="NZ_JAKRVX010000006.1"/>
</dbReference>
<name>A0AAE3K9C0_9EURY</name>
<reference evidence="1" key="1">
    <citation type="journal article" date="2022" name="Syst. Appl. Microbiol.">
        <title>Natronocalculus amylovorans gen. nov., sp. nov., and Natranaeroarchaeum aerophilus sp. nov., dominant culturable amylolytic natronoarchaea from hypersaline soda lakes in southwestern Siberia.</title>
        <authorList>
            <person name="Sorokin D.Y."/>
            <person name="Elcheninov A.G."/>
            <person name="Khizhniak T.V."/>
            <person name="Koenen M."/>
            <person name="Bale N.J."/>
            <person name="Damste J.S.S."/>
            <person name="Kublanov I.V."/>
        </authorList>
    </citation>
    <scope>NUCLEOTIDE SEQUENCE</scope>
    <source>
        <strain evidence="1">AArc-St2</strain>
    </source>
</reference>
<gene>
    <name evidence="1" type="ORF">AArcSt2_13240</name>
</gene>
<evidence type="ECO:0000313" key="1">
    <source>
        <dbReference type="EMBL" id="MCL9817903.1"/>
    </source>
</evidence>